<protein>
    <submittedName>
        <fullName evidence="4">Carbamoyl transferase</fullName>
    </submittedName>
</protein>
<dbReference type="Proteomes" id="UP000245680">
    <property type="component" value="Unassembled WGS sequence"/>
</dbReference>
<dbReference type="GO" id="GO:0016740">
    <property type="term" value="F:transferase activity"/>
    <property type="evidence" value="ECO:0007669"/>
    <property type="project" value="UniProtKB-KW"/>
</dbReference>
<keyword evidence="5" id="KW-1185">Reference proteome</keyword>
<dbReference type="PANTHER" id="PTHR34847:SF1">
    <property type="entry name" value="NODULATION PROTEIN U"/>
    <property type="match status" value="1"/>
</dbReference>
<feature type="domain" description="Carbamoyltransferase" evidence="2">
    <location>
        <begin position="127"/>
        <end position="336"/>
    </location>
</feature>
<comment type="caution">
    <text evidence="4">The sequence shown here is derived from an EMBL/GenBank/DDBJ whole genome shotgun (WGS) entry which is preliminary data.</text>
</comment>
<evidence type="ECO:0000313" key="4">
    <source>
        <dbReference type="EMBL" id="PWR04574.1"/>
    </source>
</evidence>
<evidence type="ECO:0000259" key="2">
    <source>
        <dbReference type="Pfam" id="PF02543"/>
    </source>
</evidence>
<dbReference type="EMBL" id="QGKU01000003">
    <property type="protein sequence ID" value="PWR04574.1"/>
    <property type="molecule type" value="Genomic_DNA"/>
</dbReference>
<dbReference type="InterPro" id="IPR038152">
    <property type="entry name" value="Carbam_trans_C_sf"/>
</dbReference>
<reference evidence="4 5" key="1">
    <citation type="submission" date="2018-05" db="EMBL/GenBank/DDBJ databases">
        <title>Rhodobacteraceae gen. nov., sp. nov. isolated from sea water.</title>
        <authorList>
            <person name="Ren Y."/>
        </authorList>
    </citation>
    <scope>NUCLEOTIDE SEQUENCE [LARGE SCALE GENOMIC DNA]</scope>
    <source>
        <strain evidence="4 5">TG-679</strain>
    </source>
</reference>
<feature type="domain" description="Carbamoyltransferase C-terminal" evidence="3">
    <location>
        <begin position="394"/>
        <end position="561"/>
    </location>
</feature>
<sequence length="566" mass="60297">MSQWYLGLSTSGHDPALALVDAEGTVRFAEATERFLQDKRAWGVTPDHAPHLGAALDEAGFDRDRDTLRVGTSWASVKGAMGRPPHDALLSGADTLWMQAVQTQMQAAAGLSLLRLGLAREPVEPLRFDHHLCHAVTAAWFAPCDDAVCVVLDGEGEVGAVSAFDMRARRLTRRWRSWGPGSLGTFYGWLTGLCGFDWRAGEEWKVMGLAAFGQVDPELAARMDGMIAVDRGRLRFADEDMLRTADALCRPFGRDPAEPVERAADLAATGQAVYSAFADRVIGSCMADGAATDLLLAGGCALNSSYNGTLPGRHGIERLHVPPCPADDGNAIGAALLAYMHETGTDAVPRGDGSPFLGHMARTRTLDKMRASAKGFVIRETGGMGGAARAVAGCLAEGRILGVMRGRAEFGPRALGHRSILADPQQTGMKDRINAEVKGREAYRPFAPALRLADTATWFGRSVPSPYMSLTLPWLSDRPAPVAATVHADGTGRLQTVEPHTAPWMSTLLGALEQATGVPVVLNTSFNIMGKPIVHSVEDAAGMLMTSGLDAILVEDTLIEKPLAAS</sequence>
<evidence type="ECO:0000313" key="5">
    <source>
        <dbReference type="Proteomes" id="UP000245680"/>
    </source>
</evidence>
<evidence type="ECO:0000259" key="3">
    <source>
        <dbReference type="Pfam" id="PF16861"/>
    </source>
</evidence>
<dbReference type="InterPro" id="IPR003696">
    <property type="entry name" value="Carbtransf_dom"/>
</dbReference>
<proteinExistence type="inferred from homology"/>
<dbReference type="OrthoDB" id="9780777at2"/>
<accession>A0A2V2LLU4</accession>
<dbReference type="CDD" id="cd24033">
    <property type="entry name" value="ASKHA_NBD_NodU_CmcH-like_N"/>
    <property type="match status" value="1"/>
</dbReference>
<dbReference type="Pfam" id="PF16861">
    <property type="entry name" value="Carbam_trans_C"/>
    <property type="match status" value="1"/>
</dbReference>
<comment type="similarity">
    <text evidence="1">Belongs to the NodU/CmcH family.</text>
</comment>
<dbReference type="InterPro" id="IPR031730">
    <property type="entry name" value="Carbam_trans_C"/>
</dbReference>
<dbReference type="Gene3D" id="3.30.420.40">
    <property type="match status" value="2"/>
</dbReference>
<dbReference type="PANTHER" id="PTHR34847">
    <property type="entry name" value="NODULATION PROTEIN U"/>
    <property type="match status" value="1"/>
</dbReference>
<dbReference type="SUPFAM" id="SSF53067">
    <property type="entry name" value="Actin-like ATPase domain"/>
    <property type="match status" value="1"/>
</dbReference>
<gene>
    <name evidence="4" type="ORF">DKT77_00995</name>
</gene>
<dbReference type="Pfam" id="PF02543">
    <property type="entry name" value="Carbam_trans_N"/>
    <property type="match status" value="1"/>
</dbReference>
<keyword evidence="4" id="KW-0808">Transferase</keyword>
<dbReference type="AlphaFoldDB" id="A0A2V2LLU4"/>
<name>A0A2V2LLU4_9RHOB</name>
<dbReference type="InterPro" id="IPR051338">
    <property type="entry name" value="NodU/CmcH_Carbamoyltrnsfr"/>
</dbReference>
<dbReference type="InterPro" id="IPR043129">
    <property type="entry name" value="ATPase_NBD"/>
</dbReference>
<evidence type="ECO:0000256" key="1">
    <source>
        <dbReference type="ARBA" id="ARBA00006129"/>
    </source>
</evidence>
<dbReference type="RefSeq" id="WP_109809876.1">
    <property type="nucleotide sequence ID" value="NZ_QGKU01000003.1"/>
</dbReference>
<organism evidence="4 5">
    <name type="scientific">Meridianimarinicoccus roseus</name>
    <dbReference type="NCBI Taxonomy" id="2072018"/>
    <lineage>
        <taxon>Bacteria</taxon>
        <taxon>Pseudomonadati</taxon>
        <taxon>Pseudomonadota</taxon>
        <taxon>Alphaproteobacteria</taxon>
        <taxon>Rhodobacterales</taxon>
        <taxon>Paracoccaceae</taxon>
        <taxon>Meridianimarinicoccus</taxon>
    </lineage>
</organism>
<dbReference type="Gene3D" id="3.90.870.20">
    <property type="entry name" value="Carbamoyltransferase, C-terminal domain"/>
    <property type="match status" value="1"/>
</dbReference>